<evidence type="ECO:0000313" key="6">
    <source>
        <dbReference type="EMBL" id="KAE9177254.1"/>
    </source>
</evidence>
<dbReference type="EMBL" id="QXGD01002480">
    <property type="protein sequence ID" value="KAE9188068.1"/>
    <property type="molecule type" value="Genomic_DNA"/>
</dbReference>
<dbReference type="Proteomes" id="UP000441208">
    <property type="component" value="Unassembled WGS sequence"/>
</dbReference>
<evidence type="ECO:0000313" key="14">
    <source>
        <dbReference type="Proteomes" id="UP000440732"/>
    </source>
</evidence>
<evidence type="ECO:0000313" key="1">
    <source>
        <dbReference type="EMBL" id="KAE8924919.1"/>
    </source>
</evidence>
<evidence type="ECO:0000313" key="4">
    <source>
        <dbReference type="EMBL" id="KAE9077852.1"/>
    </source>
</evidence>
<dbReference type="Proteomes" id="UP000476176">
    <property type="component" value="Unassembled WGS sequence"/>
</dbReference>
<dbReference type="Proteomes" id="UP000460718">
    <property type="component" value="Unassembled WGS sequence"/>
</dbReference>
<dbReference type="EMBL" id="QXGB01002513">
    <property type="protein sequence ID" value="KAE9177254.1"/>
    <property type="molecule type" value="Genomic_DNA"/>
</dbReference>
<evidence type="ECO:0000313" key="13">
    <source>
        <dbReference type="Proteomes" id="UP000440367"/>
    </source>
</evidence>
<evidence type="ECO:0000313" key="2">
    <source>
        <dbReference type="EMBL" id="KAE8972090.1"/>
    </source>
</evidence>
<dbReference type="EMBL" id="QXGE01002406">
    <property type="protein sequence ID" value="KAE9282160.1"/>
    <property type="molecule type" value="Genomic_DNA"/>
</dbReference>
<dbReference type="Proteomes" id="UP000429523">
    <property type="component" value="Unassembled WGS sequence"/>
</dbReference>
<evidence type="ECO:0000313" key="12">
    <source>
        <dbReference type="Proteomes" id="UP000437068"/>
    </source>
</evidence>
<gene>
    <name evidence="9" type="ORF">PF001_g23445</name>
    <name evidence="8" type="ORF">PF002_g25409</name>
    <name evidence="7" type="ORF">PF004_g23344</name>
    <name evidence="6" type="ORF">PF005_g24582</name>
    <name evidence="5" type="ORF">PF006_g23580</name>
    <name evidence="3" type="ORF">PF007_g24578</name>
    <name evidence="1" type="ORF">PF009_g24859</name>
    <name evidence="4" type="ORF">PF010_g23350</name>
    <name evidence="2" type="ORF">PF011_g25775</name>
</gene>
<accession>A0A6A3WU53</accession>
<name>A0A6A3WU53_9STRA</name>
<dbReference type="EMBL" id="QXFX01002357">
    <property type="protein sequence ID" value="KAE9077852.1"/>
    <property type="molecule type" value="Genomic_DNA"/>
</dbReference>
<evidence type="ECO:0000313" key="7">
    <source>
        <dbReference type="EMBL" id="KAE9185499.1"/>
    </source>
</evidence>
<protein>
    <submittedName>
        <fullName evidence="8">Uncharacterized protein</fullName>
    </submittedName>
</protein>
<dbReference type="EMBL" id="QXGC01002486">
    <property type="protein sequence ID" value="KAE9185499.1"/>
    <property type="molecule type" value="Genomic_DNA"/>
</dbReference>
<evidence type="ECO:0000313" key="8">
    <source>
        <dbReference type="EMBL" id="KAE9188068.1"/>
    </source>
</evidence>
<evidence type="ECO:0000313" key="9">
    <source>
        <dbReference type="EMBL" id="KAE9282160.1"/>
    </source>
</evidence>
<evidence type="ECO:0000313" key="10">
    <source>
        <dbReference type="Proteomes" id="UP000429523"/>
    </source>
</evidence>
<dbReference type="Proteomes" id="UP000437068">
    <property type="component" value="Unassembled WGS sequence"/>
</dbReference>
<organism evidence="8 13">
    <name type="scientific">Phytophthora fragariae</name>
    <dbReference type="NCBI Taxonomy" id="53985"/>
    <lineage>
        <taxon>Eukaryota</taxon>
        <taxon>Sar</taxon>
        <taxon>Stramenopiles</taxon>
        <taxon>Oomycota</taxon>
        <taxon>Peronosporomycetes</taxon>
        <taxon>Peronosporales</taxon>
        <taxon>Peronosporaceae</taxon>
        <taxon>Phytophthora</taxon>
    </lineage>
</organism>
<dbReference type="Proteomes" id="UP000488956">
    <property type="component" value="Unassembled WGS sequence"/>
</dbReference>
<evidence type="ECO:0000313" key="16">
    <source>
        <dbReference type="Proteomes" id="UP000460718"/>
    </source>
</evidence>
<dbReference type="Proteomes" id="UP000440367">
    <property type="component" value="Unassembled WGS sequence"/>
</dbReference>
<keyword evidence="11" id="KW-1185">Reference proteome</keyword>
<dbReference type="Proteomes" id="UP000433483">
    <property type="component" value="Unassembled WGS sequence"/>
</dbReference>
<evidence type="ECO:0000313" key="5">
    <source>
        <dbReference type="EMBL" id="KAE9097422.1"/>
    </source>
</evidence>
<dbReference type="AlphaFoldDB" id="A0A6A3WU53"/>
<dbReference type="Proteomes" id="UP000440732">
    <property type="component" value="Unassembled WGS sequence"/>
</dbReference>
<sequence>MRCGTHLEASWAAAAAVPWSQFICALCAFGSADSSAVAYSLYVGPIMVEFDRGDPLAMSRHVDLFIHRQGASTRVNTRNCGD</sequence>
<evidence type="ECO:0000313" key="3">
    <source>
        <dbReference type="EMBL" id="KAE9076576.1"/>
    </source>
</evidence>
<dbReference type="EMBL" id="QXGA01002458">
    <property type="protein sequence ID" value="KAE9097422.1"/>
    <property type="molecule type" value="Genomic_DNA"/>
</dbReference>
<dbReference type="EMBL" id="QXFW01003233">
    <property type="protein sequence ID" value="KAE8972090.1"/>
    <property type="molecule type" value="Genomic_DNA"/>
</dbReference>
<comment type="caution">
    <text evidence="8">The sequence shown here is derived from an EMBL/GenBank/DDBJ whole genome shotgun (WGS) entry which is preliminary data.</text>
</comment>
<evidence type="ECO:0000313" key="17">
    <source>
        <dbReference type="Proteomes" id="UP000476176"/>
    </source>
</evidence>
<evidence type="ECO:0000313" key="11">
    <source>
        <dbReference type="Proteomes" id="UP000433483"/>
    </source>
</evidence>
<reference evidence="10 11" key="1">
    <citation type="submission" date="2018-08" db="EMBL/GenBank/DDBJ databases">
        <title>Genomic investigation of the strawberry pathogen Phytophthora fragariae indicates pathogenicity is determined by transcriptional variation in three key races.</title>
        <authorList>
            <person name="Adams T.M."/>
            <person name="Armitage A.D."/>
            <person name="Sobczyk M.K."/>
            <person name="Bates H.J."/>
            <person name="Dunwell J.M."/>
            <person name="Nellist C.F."/>
            <person name="Harrison R.J."/>
        </authorList>
    </citation>
    <scope>NUCLEOTIDE SEQUENCE [LARGE SCALE GENOMIC DNA]</scope>
    <source>
        <strain evidence="9 12">A4</strain>
        <strain evidence="8 13">BC-1</strain>
        <strain evidence="7 17">BC-23</strain>
        <strain evidence="6 11">NOV-27</strain>
        <strain evidence="5 14">NOV-5</strain>
        <strain evidence="3 15">NOV-71</strain>
        <strain evidence="1 10">NOV-9</strain>
        <strain evidence="4 18">ONT-3</strain>
        <strain evidence="2 16">SCRP245</strain>
    </source>
</reference>
<evidence type="ECO:0000313" key="18">
    <source>
        <dbReference type="Proteomes" id="UP000488956"/>
    </source>
</evidence>
<proteinExistence type="predicted"/>
<dbReference type="EMBL" id="QXGF01002386">
    <property type="protein sequence ID" value="KAE8924919.1"/>
    <property type="molecule type" value="Genomic_DNA"/>
</dbReference>
<evidence type="ECO:0000313" key="15">
    <source>
        <dbReference type="Proteomes" id="UP000441208"/>
    </source>
</evidence>
<dbReference type="EMBL" id="QXFZ01002490">
    <property type="protein sequence ID" value="KAE9076576.1"/>
    <property type="molecule type" value="Genomic_DNA"/>
</dbReference>